<reference evidence="3" key="1">
    <citation type="journal article" date="2016" name="Nature">
        <title>Genome evolution in the allotetraploid frog Xenopus laevis.</title>
        <authorList>
            <person name="Session A.M."/>
            <person name="Uno Y."/>
            <person name="Kwon T."/>
            <person name="Chapman J.A."/>
            <person name="Toyoda A."/>
            <person name="Takahashi S."/>
            <person name="Fukui A."/>
            <person name="Hikosaka A."/>
            <person name="Suzuki A."/>
            <person name="Kondo M."/>
            <person name="van Heeringen S.J."/>
            <person name="Quigley I."/>
            <person name="Heinz S."/>
            <person name="Ogino H."/>
            <person name="Ochi H."/>
            <person name="Hellsten U."/>
            <person name="Lyons J.B."/>
            <person name="Simakov O."/>
            <person name="Putnam N."/>
            <person name="Stites J."/>
            <person name="Kuroki Y."/>
            <person name="Tanaka T."/>
            <person name="Michiue T."/>
            <person name="Watanabe M."/>
            <person name="Bogdanovic O."/>
            <person name="Lister R."/>
            <person name="Georgiou G."/>
            <person name="Paranjpe S.S."/>
            <person name="van Kruijsbergen I."/>
            <person name="Shu S."/>
            <person name="Carlson J."/>
            <person name="Kinoshita T."/>
            <person name="Ohta Y."/>
            <person name="Mawaribuchi S."/>
            <person name="Jenkins J."/>
            <person name="Grimwood J."/>
            <person name="Schmutz J."/>
            <person name="Mitros T."/>
            <person name="Mozaffari S.V."/>
            <person name="Suzuki Y."/>
            <person name="Haramoto Y."/>
            <person name="Yamamoto T.S."/>
            <person name="Takagi C."/>
            <person name="Heald R."/>
            <person name="Miller K."/>
            <person name="Haudenschild C."/>
            <person name="Kitzman J."/>
            <person name="Nakayama T."/>
            <person name="Izutsu Y."/>
            <person name="Robert J."/>
            <person name="Fortriede J."/>
            <person name="Burns K."/>
            <person name="Lotay V."/>
            <person name="Karimi K."/>
            <person name="Yasuoka Y."/>
            <person name="Dichmann D.S."/>
            <person name="Flajnik M.F."/>
            <person name="Houston D.W."/>
            <person name="Shendure J."/>
            <person name="DuPasquier L."/>
            <person name="Vize P.D."/>
            <person name="Zorn A.M."/>
            <person name="Ito M."/>
            <person name="Marcotte E.M."/>
            <person name="Wallingford J.B."/>
            <person name="Ito Y."/>
            <person name="Asashima M."/>
            <person name="Ueno N."/>
            <person name="Matsuda Y."/>
            <person name="Veenstra G.J."/>
            <person name="Fujiyama A."/>
            <person name="Harland R.M."/>
            <person name="Taira M."/>
            <person name="Rokhsar D.S."/>
        </authorList>
    </citation>
    <scope>NUCLEOTIDE SEQUENCE [LARGE SCALE GENOMIC DNA]</scope>
    <source>
        <strain evidence="3">J</strain>
    </source>
</reference>
<accession>A0A974CEQ7</accession>
<dbReference type="EMBL" id="CM004478">
    <property type="protein sequence ID" value="OCT71250.1"/>
    <property type="molecule type" value="Genomic_DNA"/>
</dbReference>
<proteinExistence type="predicted"/>
<protein>
    <submittedName>
        <fullName evidence="2">Uncharacterized protein</fullName>
    </submittedName>
</protein>
<gene>
    <name evidence="2" type="ORF">XELAEV_18034228mg</name>
</gene>
<feature type="transmembrane region" description="Helical" evidence="1">
    <location>
        <begin position="38"/>
        <end position="57"/>
    </location>
</feature>
<evidence type="ECO:0000313" key="3">
    <source>
        <dbReference type="Proteomes" id="UP000694892"/>
    </source>
</evidence>
<name>A0A974CEQ7_XENLA</name>
<keyword evidence="1" id="KW-0812">Transmembrane</keyword>
<keyword evidence="1" id="KW-0472">Membrane</keyword>
<dbReference type="Proteomes" id="UP000694892">
    <property type="component" value="Chromosome 7L"/>
</dbReference>
<keyword evidence="1" id="KW-1133">Transmembrane helix</keyword>
<sequence length="72" mass="8296">MGAAIQTFYIFVLLLGVLLGLWGAVISSEGWLHSENRHTLIVSYFIKNINIILHIWMKKSDCCIDRKDPHRV</sequence>
<feature type="transmembrane region" description="Helical" evidence="1">
    <location>
        <begin position="7"/>
        <end position="26"/>
    </location>
</feature>
<evidence type="ECO:0000313" key="2">
    <source>
        <dbReference type="EMBL" id="OCT71250.1"/>
    </source>
</evidence>
<evidence type="ECO:0000256" key="1">
    <source>
        <dbReference type="SAM" id="Phobius"/>
    </source>
</evidence>
<dbReference type="AlphaFoldDB" id="A0A974CEQ7"/>
<organism evidence="2 3">
    <name type="scientific">Xenopus laevis</name>
    <name type="common">African clawed frog</name>
    <dbReference type="NCBI Taxonomy" id="8355"/>
    <lineage>
        <taxon>Eukaryota</taxon>
        <taxon>Metazoa</taxon>
        <taxon>Chordata</taxon>
        <taxon>Craniata</taxon>
        <taxon>Vertebrata</taxon>
        <taxon>Euteleostomi</taxon>
        <taxon>Amphibia</taxon>
        <taxon>Batrachia</taxon>
        <taxon>Anura</taxon>
        <taxon>Pipoidea</taxon>
        <taxon>Pipidae</taxon>
        <taxon>Xenopodinae</taxon>
        <taxon>Xenopus</taxon>
        <taxon>Xenopus</taxon>
    </lineage>
</organism>